<sequence length="132" mass="14589">MDNKPQSPQSPVILLVEDDPLLIKMYSTKFLREGFIVKNAGDGEEGLRVATEEKVDFMIVDVMMPKMSGSDMLVKLRQNPKTAGIPAIVLTNLTQQDEAAKLKTLGVKEYLIKADLTPSEVVNKVKAYLQAP</sequence>
<dbReference type="GO" id="GO:0016301">
    <property type="term" value="F:kinase activity"/>
    <property type="evidence" value="ECO:0007669"/>
    <property type="project" value="UniProtKB-KW"/>
</dbReference>
<keyword evidence="1 2" id="KW-0597">Phosphoprotein</keyword>
<protein>
    <submittedName>
        <fullName evidence="4">PAS/PAC sensor hybrid histidine kinase</fullName>
    </submittedName>
</protein>
<dbReference type="PANTHER" id="PTHR44591:SF3">
    <property type="entry name" value="RESPONSE REGULATORY DOMAIN-CONTAINING PROTEIN"/>
    <property type="match status" value="1"/>
</dbReference>
<dbReference type="AlphaFoldDB" id="A0A0G0K270"/>
<organism evidence="4 5">
    <name type="scientific">Candidatus Woesebacteria bacterium GW2011_GWB1_38_5b</name>
    <dbReference type="NCBI Taxonomy" id="1618569"/>
    <lineage>
        <taxon>Bacteria</taxon>
        <taxon>Candidatus Woeseibacteriota</taxon>
    </lineage>
</organism>
<dbReference type="Pfam" id="PF00072">
    <property type="entry name" value="Response_reg"/>
    <property type="match status" value="1"/>
</dbReference>
<dbReference type="InterPro" id="IPR050595">
    <property type="entry name" value="Bact_response_regulator"/>
</dbReference>
<evidence type="ECO:0000259" key="3">
    <source>
        <dbReference type="PROSITE" id="PS50110"/>
    </source>
</evidence>
<accession>A0A0G0K270</accession>
<feature type="modified residue" description="4-aspartylphosphate" evidence="2">
    <location>
        <position position="61"/>
    </location>
</feature>
<proteinExistence type="predicted"/>
<gene>
    <name evidence="4" type="ORF">US96_C0051G0006</name>
</gene>
<evidence type="ECO:0000256" key="1">
    <source>
        <dbReference type="ARBA" id="ARBA00022553"/>
    </source>
</evidence>
<dbReference type="SMART" id="SM00448">
    <property type="entry name" value="REC"/>
    <property type="match status" value="1"/>
</dbReference>
<keyword evidence="4" id="KW-0418">Kinase</keyword>
<comment type="caution">
    <text evidence="4">The sequence shown here is derived from an EMBL/GenBank/DDBJ whole genome shotgun (WGS) entry which is preliminary data.</text>
</comment>
<dbReference type="InterPro" id="IPR001789">
    <property type="entry name" value="Sig_transdc_resp-reg_receiver"/>
</dbReference>
<reference evidence="4 5" key="1">
    <citation type="journal article" date="2015" name="Nature">
        <title>rRNA introns, odd ribosomes, and small enigmatic genomes across a large radiation of phyla.</title>
        <authorList>
            <person name="Brown C.T."/>
            <person name="Hug L.A."/>
            <person name="Thomas B.C."/>
            <person name="Sharon I."/>
            <person name="Castelle C.J."/>
            <person name="Singh A."/>
            <person name="Wilkins M.J."/>
            <person name="Williams K.H."/>
            <person name="Banfield J.F."/>
        </authorList>
    </citation>
    <scope>NUCLEOTIDE SEQUENCE [LARGE SCALE GENOMIC DNA]</scope>
</reference>
<dbReference type="SUPFAM" id="SSF52172">
    <property type="entry name" value="CheY-like"/>
    <property type="match status" value="1"/>
</dbReference>
<dbReference type="GO" id="GO:0000160">
    <property type="term" value="P:phosphorelay signal transduction system"/>
    <property type="evidence" value="ECO:0007669"/>
    <property type="project" value="InterPro"/>
</dbReference>
<evidence type="ECO:0000313" key="5">
    <source>
        <dbReference type="Proteomes" id="UP000034181"/>
    </source>
</evidence>
<name>A0A0G0K270_9BACT</name>
<evidence type="ECO:0000256" key="2">
    <source>
        <dbReference type="PROSITE-ProRule" id="PRU00169"/>
    </source>
</evidence>
<dbReference type="PROSITE" id="PS50110">
    <property type="entry name" value="RESPONSE_REGULATORY"/>
    <property type="match status" value="1"/>
</dbReference>
<dbReference type="Proteomes" id="UP000034181">
    <property type="component" value="Unassembled WGS sequence"/>
</dbReference>
<evidence type="ECO:0000313" key="4">
    <source>
        <dbReference type="EMBL" id="KKQ73813.1"/>
    </source>
</evidence>
<dbReference type="CDD" id="cd00156">
    <property type="entry name" value="REC"/>
    <property type="match status" value="1"/>
</dbReference>
<dbReference type="PANTHER" id="PTHR44591">
    <property type="entry name" value="STRESS RESPONSE REGULATOR PROTEIN 1"/>
    <property type="match status" value="1"/>
</dbReference>
<dbReference type="Gene3D" id="3.40.50.2300">
    <property type="match status" value="1"/>
</dbReference>
<dbReference type="EMBL" id="LBUZ01000051">
    <property type="protein sequence ID" value="KKQ73813.1"/>
    <property type="molecule type" value="Genomic_DNA"/>
</dbReference>
<keyword evidence="4" id="KW-0808">Transferase</keyword>
<feature type="domain" description="Response regulatory" evidence="3">
    <location>
        <begin position="12"/>
        <end position="128"/>
    </location>
</feature>
<dbReference type="InterPro" id="IPR011006">
    <property type="entry name" value="CheY-like_superfamily"/>
</dbReference>